<dbReference type="InterPro" id="IPR038108">
    <property type="entry name" value="RPN13_DEUBAD_sf"/>
</dbReference>
<dbReference type="PROSITE" id="PS51917">
    <property type="entry name" value="PRU"/>
    <property type="match status" value="1"/>
</dbReference>
<evidence type="ECO:0000313" key="10">
    <source>
        <dbReference type="Proteomes" id="UP000298327"/>
    </source>
</evidence>
<dbReference type="STRING" id="205917.A0A4Y9Z181"/>
<dbReference type="AlphaFoldDB" id="A0A4Y9Z181"/>
<dbReference type="Proteomes" id="UP000298327">
    <property type="component" value="Unassembled WGS sequence"/>
</dbReference>
<comment type="caution">
    <text evidence="9">The sequence shown here is derived from an EMBL/GenBank/DDBJ whole genome shotgun (WGS) entry which is preliminary data.</text>
</comment>
<dbReference type="GO" id="GO:0061133">
    <property type="term" value="F:endopeptidase activator activity"/>
    <property type="evidence" value="ECO:0007669"/>
    <property type="project" value="TreeGrafter"/>
</dbReference>
<dbReference type="OrthoDB" id="340431at2759"/>
<dbReference type="Gene3D" id="1.10.2020.20">
    <property type="match status" value="1"/>
</dbReference>
<dbReference type="Pfam" id="PF16550">
    <property type="entry name" value="RPN13_C"/>
    <property type="match status" value="1"/>
</dbReference>
<accession>A0A4Y9Z181</accession>
<keyword evidence="5" id="KW-0539">Nucleus</keyword>
<feature type="domain" description="Pru" evidence="8">
    <location>
        <begin position="4"/>
        <end position="118"/>
    </location>
</feature>
<dbReference type="Gene3D" id="2.30.29.70">
    <property type="entry name" value="Proteasomal ubiquitin receptor Rpn13/ADRM1"/>
    <property type="match status" value="1"/>
</dbReference>
<keyword evidence="4" id="KW-0647">Proteasome</keyword>
<evidence type="ECO:0000256" key="3">
    <source>
        <dbReference type="ARBA" id="ARBA00022490"/>
    </source>
</evidence>
<dbReference type="GO" id="GO:0070628">
    <property type="term" value="F:proteasome binding"/>
    <property type="evidence" value="ECO:0007669"/>
    <property type="project" value="TreeGrafter"/>
</dbReference>
<evidence type="ECO:0000256" key="6">
    <source>
        <dbReference type="SAM" id="MobiDB-lite"/>
    </source>
</evidence>
<evidence type="ECO:0000256" key="4">
    <source>
        <dbReference type="ARBA" id="ARBA00022942"/>
    </source>
</evidence>
<dbReference type="InterPro" id="IPR044867">
    <property type="entry name" value="DEUBAD_dom"/>
</dbReference>
<organism evidence="9 10">
    <name type="scientific">Dentipellis fragilis</name>
    <dbReference type="NCBI Taxonomy" id="205917"/>
    <lineage>
        <taxon>Eukaryota</taxon>
        <taxon>Fungi</taxon>
        <taxon>Dikarya</taxon>
        <taxon>Basidiomycota</taxon>
        <taxon>Agaricomycotina</taxon>
        <taxon>Agaricomycetes</taxon>
        <taxon>Russulales</taxon>
        <taxon>Hericiaceae</taxon>
        <taxon>Dentipellis</taxon>
    </lineage>
</organism>
<evidence type="ECO:0000259" key="7">
    <source>
        <dbReference type="PROSITE" id="PS51916"/>
    </source>
</evidence>
<dbReference type="PANTHER" id="PTHR12225">
    <property type="entry name" value="ADHESION REGULATING MOLECULE 1 110 KDA CELL MEMBRANE GLYCOPROTEIN"/>
    <property type="match status" value="1"/>
</dbReference>
<feature type="compositionally biased region" description="Low complexity" evidence="6">
    <location>
        <begin position="128"/>
        <end position="155"/>
    </location>
</feature>
<evidence type="ECO:0000256" key="1">
    <source>
        <dbReference type="ARBA" id="ARBA00004123"/>
    </source>
</evidence>
<dbReference type="GO" id="GO:0005634">
    <property type="term" value="C:nucleus"/>
    <property type="evidence" value="ECO:0007669"/>
    <property type="project" value="UniProtKB-SubCell"/>
</dbReference>
<evidence type="ECO:0000256" key="2">
    <source>
        <dbReference type="ARBA" id="ARBA00004496"/>
    </source>
</evidence>
<dbReference type="CDD" id="cd13314">
    <property type="entry name" value="PH_Rpn13"/>
    <property type="match status" value="1"/>
</dbReference>
<name>A0A4Y9Z181_9AGAM</name>
<dbReference type="EMBL" id="SEOQ01000158">
    <property type="protein sequence ID" value="TFY68566.1"/>
    <property type="molecule type" value="Genomic_DNA"/>
</dbReference>
<gene>
    <name evidence="9" type="ORF">EVG20_g3495</name>
</gene>
<dbReference type="Pfam" id="PF04683">
    <property type="entry name" value="Rpn13_ADRM1_Pru"/>
    <property type="match status" value="1"/>
</dbReference>
<dbReference type="GO" id="GO:0005737">
    <property type="term" value="C:cytoplasm"/>
    <property type="evidence" value="ECO:0007669"/>
    <property type="project" value="UniProtKB-SubCell"/>
</dbReference>
<keyword evidence="10" id="KW-1185">Reference proteome</keyword>
<comment type="subcellular location">
    <subcellularLocation>
        <location evidence="2">Cytoplasm</location>
    </subcellularLocation>
    <subcellularLocation>
        <location evidence="1">Nucleus</location>
    </subcellularLocation>
</comment>
<feature type="domain" description="DEUBAD" evidence="7">
    <location>
        <begin position="170"/>
        <end position="278"/>
    </location>
</feature>
<sequence length="283" mass="30868">MSLTSDDTILAFKAGRAFRTDGTNTVVPDPTKGAIIIERGEDELLHFLWKNRTTNQADEDLILFPTDASFVRVPQSDGRVYVLKFSSSNQRHFFWMQDASSQRDEEFIYHINKILEIPGYIPVWNTRPSSSQPEASTSSQAASSSAPAGQPSQEQLDQLRSLVNQMSGGAATPEPELSLTDILTPAVLTPLFTSHPDLIPSLFPQLPPDLPSPPSAEVLSDIIASPQFRSAVVTFDRALRTGMLAGLVRQLGLPEEAGTGAEAFLRAIAEQARREGGESMDTD</sequence>
<feature type="region of interest" description="Disordered" evidence="6">
    <location>
        <begin position="126"/>
        <end position="155"/>
    </location>
</feature>
<proteinExistence type="predicted"/>
<keyword evidence="3" id="KW-0963">Cytoplasm</keyword>
<dbReference type="InterPro" id="IPR032368">
    <property type="entry name" value="RPN13_DEUBAD"/>
</dbReference>
<dbReference type="InterPro" id="IPR038633">
    <property type="entry name" value="Rpn13/ADRM1_Pru_sf"/>
</dbReference>
<dbReference type="GO" id="GO:0008541">
    <property type="term" value="C:proteasome regulatory particle, lid subcomplex"/>
    <property type="evidence" value="ECO:0007669"/>
    <property type="project" value="TreeGrafter"/>
</dbReference>
<evidence type="ECO:0000259" key="8">
    <source>
        <dbReference type="PROSITE" id="PS51917"/>
    </source>
</evidence>
<dbReference type="FunFam" id="2.30.29.70:FF:000001">
    <property type="entry name" value="Proteasomal ubiquitin receptor ADRM1"/>
    <property type="match status" value="1"/>
</dbReference>
<dbReference type="PROSITE" id="PS51916">
    <property type="entry name" value="DEUBAD"/>
    <property type="match status" value="1"/>
</dbReference>
<evidence type="ECO:0000313" key="9">
    <source>
        <dbReference type="EMBL" id="TFY68566.1"/>
    </source>
</evidence>
<protein>
    <submittedName>
        <fullName evidence="9">Uncharacterized protein</fullName>
    </submittedName>
</protein>
<dbReference type="PANTHER" id="PTHR12225:SF0">
    <property type="entry name" value="PROTEASOMAL UBIQUITIN RECEPTOR ADRM1"/>
    <property type="match status" value="1"/>
</dbReference>
<dbReference type="InterPro" id="IPR006773">
    <property type="entry name" value="Rpn13/ADRM1"/>
</dbReference>
<evidence type="ECO:0000256" key="5">
    <source>
        <dbReference type="ARBA" id="ARBA00023242"/>
    </source>
</evidence>
<dbReference type="InterPro" id="IPR044868">
    <property type="entry name" value="Rpn13/ADRM1_Pru"/>
</dbReference>
<reference evidence="9 10" key="1">
    <citation type="submission" date="2019-02" db="EMBL/GenBank/DDBJ databases">
        <title>Genome sequencing of the rare red list fungi Dentipellis fragilis.</title>
        <authorList>
            <person name="Buettner E."/>
            <person name="Kellner H."/>
        </authorList>
    </citation>
    <scope>NUCLEOTIDE SEQUENCE [LARGE SCALE GENOMIC DNA]</scope>
    <source>
        <strain evidence="9 10">DSM 105465</strain>
    </source>
</reference>